<dbReference type="Proteomes" id="UP000186922">
    <property type="component" value="Unassembled WGS sequence"/>
</dbReference>
<name>A0A1D1UM49_RAMVA</name>
<dbReference type="EMBL" id="BDGG01000001">
    <property type="protein sequence ID" value="GAU90511.1"/>
    <property type="molecule type" value="Genomic_DNA"/>
</dbReference>
<keyword evidence="3" id="KW-1185">Reference proteome</keyword>
<evidence type="ECO:0000256" key="1">
    <source>
        <dbReference type="SAM" id="MobiDB-lite"/>
    </source>
</evidence>
<organism evidence="2 3">
    <name type="scientific">Ramazzottius varieornatus</name>
    <name type="common">Water bear</name>
    <name type="synonym">Tardigrade</name>
    <dbReference type="NCBI Taxonomy" id="947166"/>
    <lineage>
        <taxon>Eukaryota</taxon>
        <taxon>Metazoa</taxon>
        <taxon>Ecdysozoa</taxon>
        <taxon>Tardigrada</taxon>
        <taxon>Eutardigrada</taxon>
        <taxon>Parachela</taxon>
        <taxon>Hypsibioidea</taxon>
        <taxon>Ramazzottiidae</taxon>
        <taxon>Ramazzottius</taxon>
    </lineage>
</organism>
<comment type="caution">
    <text evidence="2">The sequence shown here is derived from an EMBL/GenBank/DDBJ whole genome shotgun (WGS) entry which is preliminary data.</text>
</comment>
<feature type="region of interest" description="Disordered" evidence="1">
    <location>
        <begin position="1"/>
        <end position="48"/>
    </location>
</feature>
<evidence type="ECO:0000313" key="3">
    <source>
        <dbReference type="Proteomes" id="UP000186922"/>
    </source>
</evidence>
<feature type="compositionally biased region" description="Gly residues" evidence="1">
    <location>
        <begin position="20"/>
        <end position="30"/>
    </location>
</feature>
<protein>
    <submittedName>
        <fullName evidence="2">Uncharacterized protein</fullName>
    </submittedName>
</protein>
<accession>A0A1D1UM49</accession>
<gene>
    <name evidence="2" type="primary">RvY_02917-1</name>
    <name evidence="2" type="synonym">RvY_02917.1</name>
    <name evidence="2" type="ORF">RvY_02917</name>
</gene>
<dbReference type="AlphaFoldDB" id="A0A1D1UM49"/>
<sequence>MRAHPKRQVSPWRAVKSSGDDGGCGDGGGPSSTVEGCRDAEDGGEPWTAWSAGRAVEYSVF</sequence>
<reference evidence="2 3" key="1">
    <citation type="journal article" date="2016" name="Nat. Commun.">
        <title>Extremotolerant tardigrade genome and improved radiotolerance of human cultured cells by tardigrade-unique protein.</title>
        <authorList>
            <person name="Hashimoto T."/>
            <person name="Horikawa D.D."/>
            <person name="Saito Y."/>
            <person name="Kuwahara H."/>
            <person name="Kozuka-Hata H."/>
            <person name="Shin-I T."/>
            <person name="Minakuchi Y."/>
            <person name="Ohishi K."/>
            <person name="Motoyama A."/>
            <person name="Aizu T."/>
            <person name="Enomoto A."/>
            <person name="Kondo K."/>
            <person name="Tanaka S."/>
            <person name="Hara Y."/>
            <person name="Koshikawa S."/>
            <person name="Sagara H."/>
            <person name="Miura T."/>
            <person name="Yokobori S."/>
            <person name="Miyagawa K."/>
            <person name="Suzuki Y."/>
            <person name="Kubo T."/>
            <person name="Oyama M."/>
            <person name="Kohara Y."/>
            <person name="Fujiyama A."/>
            <person name="Arakawa K."/>
            <person name="Katayama T."/>
            <person name="Toyoda A."/>
            <person name="Kunieda T."/>
        </authorList>
    </citation>
    <scope>NUCLEOTIDE SEQUENCE [LARGE SCALE GENOMIC DNA]</scope>
    <source>
        <strain evidence="2 3">YOKOZUNA-1</strain>
    </source>
</reference>
<proteinExistence type="predicted"/>
<evidence type="ECO:0000313" key="2">
    <source>
        <dbReference type="EMBL" id="GAU90511.1"/>
    </source>
</evidence>